<protein>
    <submittedName>
        <fullName evidence="2">Uncharacterized protein</fullName>
    </submittedName>
</protein>
<evidence type="ECO:0000256" key="1">
    <source>
        <dbReference type="SAM" id="MobiDB-lite"/>
    </source>
</evidence>
<keyword evidence="3" id="KW-1185">Reference proteome</keyword>
<dbReference type="EMBL" id="KQ459583">
    <property type="protein sequence ID" value="KPI98631.1"/>
    <property type="molecule type" value="Genomic_DNA"/>
</dbReference>
<organism evidence="2 3">
    <name type="scientific">Papilio xuthus</name>
    <name type="common">Asian swallowtail butterfly</name>
    <dbReference type="NCBI Taxonomy" id="66420"/>
    <lineage>
        <taxon>Eukaryota</taxon>
        <taxon>Metazoa</taxon>
        <taxon>Ecdysozoa</taxon>
        <taxon>Arthropoda</taxon>
        <taxon>Hexapoda</taxon>
        <taxon>Insecta</taxon>
        <taxon>Pterygota</taxon>
        <taxon>Neoptera</taxon>
        <taxon>Endopterygota</taxon>
        <taxon>Lepidoptera</taxon>
        <taxon>Glossata</taxon>
        <taxon>Ditrysia</taxon>
        <taxon>Papilionoidea</taxon>
        <taxon>Papilionidae</taxon>
        <taxon>Papilioninae</taxon>
        <taxon>Papilio</taxon>
    </lineage>
</organism>
<feature type="compositionally biased region" description="Acidic residues" evidence="1">
    <location>
        <begin position="49"/>
        <end position="68"/>
    </location>
</feature>
<feature type="region of interest" description="Disordered" evidence="1">
    <location>
        <begin position="37"/>
        <end position="68"/>
    </location>
</feature>
<proteinExistence type="predicted"/>
<evidence type="ECO:0000313" key="2">
    <source>
        <dbReference type="EMBL" id="KPI98631.1"/>
    </source>
</evidence>
<evidence type="ECO:0000313" key="3">
    <source>
        <dbReference type="Proteomes" id="UP000053268"/>
    </source>
</evidence>
<accession>A0A194PZ82</accession>
<dbReference type="AlphaFoldDB" id="A0A194PZ82"/>
<gene>
    <name evidence="2" type="ORF">RR46_04604</name>
</gene>
<name>A0A194PZ82_PAPXU</name>
<reference evidence="2 3" key="1">
    <citation type="journal article" date="2015" name="Nat. Commun.">
        <title>Outbred genome sequencing and CRISPR/Cas9 gene editing in butterflies.</title>
        <authorList>
            <person name="Li X."/>
            <person name="Fan D."/>
            <person name="Zhang W."/>
            <person name="Liu G."/>
            <person name="Zhang L."/>
            <person name="Zhao L."/>
            <person name="Fang X."/>
            <person name="Chen L."/>
            <person name="Dong Y."/>
            <person name="Chen Y."/>
            <person name="Ding Y."/>
            <person name="Zhao R."/>
            <person name="Feng M."/>
            <person name="Zhu Y."/>
            <person name="Feng Y."/>
            <person name="Jiang X."/>
            <person name="Zhu D."/>
            <person name="Xiang H."/>
            <person name="Feng X."/>
            <person name="Li S."/>
            <person name="Wang J."/>
            <person name="Zhang G."/>
            <person name="Kronforst M.R."/>
            <person name="Wang W."/>
        </authorList>
    </citation>
    <scope>NUCLEOTIDE SEQUENCE [LARGE SCALE GENOMIC DNA]</scope>
    <source>
        <strain evidence="2">Ya'a_city_454_Px</strain>
        <tissue evidence="2">Whole body</tissue>
    </source>
</reference>
<dbReference type="Proteomes" id="UP000053268">
    <property type="component" value="Unassembled WGS sequence"/>
</dbReference>
<sequence length="120" mass="12539">MGRSSSELFPLAASSVSSREYSDVGAFVSKFVRAAARGPVGGGGGGVTDPEEEEEVEEEVEEDVYDEDEERVGVVCGRGGGEGEGVALGLREGRGCAGLREGGRVLLYVQVSDDLEVVRL</sequence>